<reference evidence="1 2" key="1">
    <citation type="submission" date="2019-07" db="EMBL/GenBank/DDBJ databases">
        <authorList>
            <person name="Zhou L.-Y."/>
        </authorList>
    </citation>
    <scope>NUCLEOTIDE SEQUENCE [LARGE SCALE GENOMIC DNA]</scope>
    <source>
        <strain evidence="1 2">YIM 101269</strain>
    </source>
</reference>
<dbReference type="RefSeq" id="WP_143939051.1">
    <property type="nucleotide sequence ID" value="NZ_VKKG01000006.1"/>
</dbReference>
<proteinExistence type="predicted"/>
<dbReference type="EMBL" id="VKKG01000006">
    <property type="protein sequence ID" value="TRY16908.1"/>
    <property type="molecule type" value="Genomic_DNA"/>
</dbReference>
<dbReference type="OrthoDB" id="5243870at2"/>
<organism evidence="1 2">
    <name type="scientific">Tessaracoccus rhinocerotis</name>
    <dbReference type="NCBI Taxonomy" id="1689449"/>
    <lineage>
        <taxon>Bacteria</taxon>
        <taxon>Bacillati</taxon>
        <taxon>Actinomycetota</taxon>
        <taxon>Actinomycetes</taxon>
        <taxon>Propionibacteriales</taxon>
        <taxon>Propionibacteriaceae</taxon>
        <taxon>Tessaracoccus</taxon>
    </lineage>
</organism>
<name>A0A553JWT2_9ACTN</name>
<dbReference type="AlphaFoldDB" id="A0A553JWT2"/>
<gene>
    <name evidence="1" type="ORF">FOJ82_13645</name>
</gene>
<evidence type="ECO:0000313" key="1">
    <source>
        <dbReference type="EMBL" id="TRY16908.1"/>
    </source>
</evidence>
<evidence type="ECO:0000313" key="2">
    <source>
        <dbReference type="Proteomes" id="UP000317638"/>
    </source>
</evidence>
<dbReference type="SUPFAM" id="SSF52540">
    <property type="entry name" value="P-loop containing nucleoside triphosphate hydrolases"/>
    <property type="match status" value="1"/>
</dbReference>
<accession>A0A553JWT2</accession>
<dbReference type="InterPro" id="IPR027417">
    <property type="entry name" value="P-loop_NTPase"/>
</dbReference>
<protein>
    <recommendedName>
        <fullName evidence="3">ParA family protein</fullName>
    </recommendedName>
</protein>
<comment type="caution">
    <text evidence="1">The sequence shown here is derived from an EMBL/GenBank/DDBJ whole genome shotgun (WGS) entry which is preliminary data.</text>
</comment>
<sequence>MAVIVCTGASGAPGVTTSALGLALTWHRDVLLADCDREPSQAIQAGYLRGLDHGGRGLGGLARVHRENRPLSSELWHHTVALSESSDVQRRFLPGFSLPGAVRLFDVVWPELADSFASLDARGVDVIVDAGRLGRDGLPLPLLARADAVCFFTRTSLRALAGTRLYLPLLAEQLAELPVDKLLGLVLVGPDRPYSAREISAQFGIECLADVEWNPALAAVLSDGDPEPKRFGGRSLMSQLRAAGMRIHERISSARELERALVARAAHV</sequence>
<dbReference type="Gene3D" id="3.40.50.300">
    <property type="entry name" value="P-loop containing nucleotide triphosphate hydrolases"/>
    <property type="match status" value="1"/>
</dbReference>
<dbReference type="Proteomes" id="UP000317638">
    <property type="component" value="Unassembled WGS sequence"/>
</dbReference>
<keyword evidence="2" id="KW-1185">Reference proteome</keyword>
<evidence type="ECO:0008006" key="3">
    <source>
        <dbReference type="Google" id="ProtNLM"/>
    </source>
</evidence>